<reference evidence="1 2" key="1">
    <citation type="submission" date="2023-06" db="EMBL/GenBank/DDBJ databases">
        <title>Itaconate inhibition of nontuberculous mycobacteria.</title>
        <authorList>
            <person name="Breen P."/>
            <person name="Zimbric M."/>
            <person name="Caverly L."/>
        </authorList>
    </citation>
    <scope>NUCLEOTIDE SEQUENCE [LARGE SCALE GENOMIC DNA]</scope>
    <source>
        <strain evidence="1 2">FLAC1071</strain>
    </source>
</reference>
<protein>
    <recommendedName>
        <fullName evidence="3">DUF3800 domain-containing protein</fullName>
    </recommendedName>
</protein>
<gene>
    <name evidence="1" type="ORF">QRB35_15325</name>
</gene>
<reference evidence="2" key="2">
    <citation type="submission" date="2023-06" db="EMBL/GenBank/DDBJ databases">
        <title>Itaconate inhibition of nontuberculous mycobacteria.</title>
        <authorList>
            <person name="Spilker T."/>
        </authorList>
    </citation>
    <scope>NUCLEOTIDE SEQUENCE [LARGE SCALE GENOMIC DNA]</scope>
    <source>
        <strain evidence="2">FLAC1071</strain>
    </source>
</reference>
<dbReference type="EMBL" id="JASZZX010000012">
    <property type="protein sequence ID" value="MDM3927383.1"/>
    <property type="molecule type" value="Genomic_DNA"/>
</dbReference>
<evidence type="ECO:0008006" key="3">
    <source>
        <dbReference type="Google" id="ProtNLM"/>
    </source>
</evidence>
<keyword evidence="2" id="KW-1185">Reference proteome</keyword>
<evidence type="ECO:0000313" key="2">
    <source>
        <dbReference type="Proteomes" id="UP001529272"/>
    </source>
</evidence>
<sequence length="188" mass="21266">MAWLDESGSNQALDPGTYILSAAICEETHVEAVREAMRGLLVSKRHRKLHWRDEDRGRQETIAKTIAELRVEHLVVVRPQATTPGHPERQRRLCMERMLAELVKMGVGQAILESRGRKDDQRDHRTLDYLRRKHVLAGGLHIDHIGGPAEPMLWIADACCGAVTQMRCGDQHCYALIEPKVTLVDVQP</sequence>
<dbReference type="RefSeq" id="WP_089151576.1">
    <property type="nucleotide sequence ID" value="NZ_CP015267.1"/>
</dbReference>
<proteinExistence type="predicted"/>
<dbReference type="Proteomes" id="UP001529272">
    <property type="component" value="Unassembled WGS sequence"/>
</dbReference>
<evidence type="ECO:0000313" key="1">
    <source>
        <dbReference type="EMBL" id="MDM3927383.1"/>
    </source>
</evidence>
<organism evidence="1 2">
    <name type="scientific">Mycobacterium intracellulare subsp. chimaera</name>
    <dbReference type="NCBI Taxonomy" id="222805"/>
    <lineage>
        <taxon>Bacteria</taxon>
        <taxon>Bacillati</taxon>
        <taxon>Actinomycetota</taxon>
        <taxon>Actinomycetes</taxon>
        <taxon>Mycobacteriales</taxon>
        <taxon>Mycobacteriaceae</taxon>
        <taxon>Mycobacterium</taxon>
        <taxon>Mycobacterium avium complex (MAC)</taxon>
    </lineage>
</organism>
<comment type="caution">
    <text evidence="1">The sequence shown here is derived from an EMBL/GenBank/DDBJ whole genome shotgun (WGS) entry which is preliminary data.</text>
</comment>
<accession>A0ABT7P2T0</accession>
<name>A0ABT7P2T0_MYCIT</name>